<dbReference type="InterPro" id="IPR023213">
    <property type="entry name" value="CAT-like_dom_sf"/>
</dbReference>
<dbReference type="Proteomes" id="UP000046393">
    <property type="component" value="Unplaced"/>
</dbReference>
<sequence length="334" mass="35756">MKSPLFLTLTGVRSLGSLSAAQAKSPILGPAVRLLLCQYDIKENSVKPTGPKGNILKSDVLEFIKSSNLKPVPQVAEPPQAAADVKPSGAQKLVPKPGQKFIDIPLTNMRRAIAKRLLMSKQTIPHSYVSASVDITSLDAIRSKFNHDGYKVSINDFIVKAAATALQAVPEVNVRYVNDQIVKQSTVDISIAVATEAGLITPIVFNANRLGLAKISETVKQLATKAKENKLQPAEFEGGTFSISNLGMFGSVSSFAAIINPPQSAILAVGGTRKEIAEDGSTSKMVSVTLCYDSRAITDLDAQRFLDHFKLAINEPDCIVAGTDAFYDLSALLF</sequence>
<dbReference type="PROSITE" id="PS51826">
    <property type="entry name" value="PSBD"/>
    <property type="match status" value="1"/>
</dbReference>
<dbReference type="Gene3D" id="3.30.559.10">
    <property type="entry name" value="Chloramphenicol acetyltransferase-like domain"/>
    <property type="match status" value="1"/>
</dbReference>
<evidence type="ECO:0000259" key="2">
    <source>
        <dbReference type="PROSITE" id="PS51826"/>
    </source>
</evidence>
<accession>A0A0N5ANA3</accession>
<evidence type="ECO:0000313" key="3">
    <source>
        <dbReference type="Proteomes" id="UP000046393"/>
    </source>
</evidence>
<organism evidence="3 4">
    <name type="scientific">Syphacia muris</name>
    <dbReference type="NCBI Taxonomy" id="451379"/>
    <lineage>
        <taxon>Eukaryota</taxon>
        <taxon>Metazoa</taxon>
        <taxon>Ecdysozoa</taxon>
        <taxon>Nematoda</taxon>
        <taxon>Chromadorea</taxon>
        <taxon>Rhabditida</taxon>
        <taxon>Spirurina</taxon>
        <taxon>Oxyuridomorpha</taxon>
        <taxon>Oxyuroidea</taxon>
        <taxon>Oxyuridae</taxon>
        <taxon>Syphacia</taxon>
    </lineage>
</organism>
<protein>
    <submittedName>
        <fullName evidence="4">Peripheral subunit-binding (PSBD) domain-containing protein</fullName>
    </submittedName>
</protein>
<dbReference type="InterPro" id="IPR001078">
    <property type="entry name" value="2-oxoacid_DH_actylTfrase"/>
</dbReference>
<name>A0A0N5ANA3_9BILA</name>
<dbReference type="InterPro" id="IPR004167">
    <property type="entry name" value="PSBD"/>
</dbReference>
<dbReference type="STRING" id="451379.A0A0N5ANA3"/>
<evidence type="ECO:0000256" key="1">
    <source>
        <dbReference type="ARBA" id="ARBA00007317"/>
    </source>
</evidence>
<dbReference type="Gene3D" id="4.10.320.10">
    <property type="entry name" value="E3-binding domain"/>
    <property type="match status" value="1"/>
</dbReference>
<dbReference type="InterPro" id="IPR036625">
    <property type="entry name" value="E3-bd_dom_sf"/>
</dbReference>
<dbReference type="SUPFAM" id="SSF52777">
    <property type="entry name" value="CoA-dependent acyltransferases"/>
    <property type="match status" value="1"/>
</dbReference>
<reference evidence="4" key="1">
    <citation type="submission" date="2017-02" db="UniProtKB">
        <authorList>
            <consortium name="WormBaseParasite"/>
        </authorList>
    </citation>
    <scope>IDENTIFICATION</scope>
</reference>
<comment type="similarity">
    <text evidence="1">Belongs to the 2-oxoacid dehydrogenase family.</text>
</comment>
<dbReference type="PANTHER" id="PTHR23151">
    <property type="entry name" value="DIHYDROLIPOAMIDE ACETYL/SUCCINYL-TRANSFERASE-RELATED"/>
    <property type="match status" value="1"/>
</dbReference>
<feature type="domain" description="Peripheral subunit-binding (PSBD)" evidence="2">
    <location>
        <begin position="27"/>
        <end position="64"/>
    </location>
</feature>
<dbReference type="PANTHER" id="PTHR23151:SF90">
    <property type="entry name" value="DIHYDROLIPOYLLYSINE-RESIDUE ACETYLTRANSFERASE COMPONENT OF PYRUVATE DEHYDROGENASE COMPLEX, MITOCHONDRIAL-RELATED"/>
    <property type="match status" value="1"/>
</dbReference>
<dbReference type="GO" id="GO:0045254">
    <property type="term" value="C:pyruvate dehydrogenase complex"/>
    <property type="evidence" value="ECO:0007669"/>
    <property type="project" value="InterPro"/>
</dbReference>
<evidence type="ECO:0000313" key="4">
    <source>
        <dbReference type="WBParaSite" id="SMUV_0000608501-mRNA-1"/>
    </source>
</evidence>
<dbReference type="AlphaFoldDB" id="A0A0N5ANA3"/>
<dbReference type="InterPro" id="IPR045257">
    <property type="entry name" value="E2/Pdx1"/>
</dbReference>
<dbReference type="GO" id="GO:0006086">
    <property type="term" value="P:pyruvate decarboxylation to acetyl-CoA"/>
    <property type="evidence" value="ECO:0007669"/>
    <property type="project" value="InterPro"/>
</dbReference>
<dbReference type="WBParaSite" id="SMUV_0000608501-mRNA-1">
    <property type="protein sequence ID" value="SMUV_0000608501-mRNA-1"/>
    <property type="gene ID" value="SMUV_0000608501"/>
</dbReference>
<dbReference type="Pfam" id="PF00198">
    <property type="entry name" value="2-oxoacid_dh"/>
    <property type="match status" value="1"/>
</dbReference>
<dbReference type="SUPFAM" id="SSF47005">
    <property type="entry name" value="Peripheral subunit-binding domain of 2-oxo acid dehydrogenase complex"/>
    <property type="match status" value="1"/>
</dbReference>
<keyword evidence="3" id="KW-1185">Reference proteome</keyword>
<proteinExistence type="inferred from homology"/>
<dbReference type="GO" id="GO:0004742">
    <property type="term" value="F:dihydrolipoyllysine-residue acetyltransferase activity"/>
    <property type="evidence" value="ECO:0007669"/>
    <property type="project" value="TreeGrafter"/>
</dbReference>
<dbReference type="Pfam" id="PF02817">
    <property type="entry name" value="E3_binding"/>
    <property type="match status" value="1"/>
</dbReference>